<feature type="domain" description="Autotransporter" evidence="2">
    <location>
        <begin position="485"/>
        <end position="770"/>
    </location>
</feature>
<dbReference type="InterPro" id="IPR012332">
    <property type="entry name" value="Autotransporter_pectin_lyase_C"/>
</dbReference>
<evidence type="ECO:0000256" key="1">
    <source>
        <dbReference type="SAM" id="MobiDB-lite"/>
    </source>
</evidence>
<dbReference type="InterPro" id="IPR036709">
    <property type="entry name" value="Autotransporte_beta_dom_sf"/>
</dbReference>
<accession>A0AAU7QCH3</accession>
<dbReference type="Pfam" id="PF03797">
    <property type="entry name" value="Autotransporter"/>
    <property type="match status" value="1"/>
</dbReference>
<dbReference type="PANTHER" id="PTHR12338">
    <property type="entry name" value="AUTOTRANSPORTER"/>
    <property type="match status" value="1"/>
</dbReference>
<dbReference type="InterPro" id="IPR043990">
    <property type="entry name" value="AC_1"/>
</dbReference>
<name>A0AAU7QCH3_9GAMM</name>
<dbReference type="GO" id="GO:0019867">
    <property type="term" value="C:outer membrane"/>
    <property type="evidence" value="ECO:0007669"/>
    <property type="project" value="InterPro"/>
</dbReference>
<dbReference type="InterPro" id="IPR050909">
    <property type="entry name" value="Bact_Autotransporter_VF"/>
</dbReference>
<dbReference type="InterPro" id="IPR006315">
    <property type="entry name" value="OM_autotransptr_brl_dom"/>
</dbReference>
<dbReference type="InterPro" id="IPR011050">
    <property type="entry name" value="Pectin_lyase_fold/virulence"/>
</dbReference>
<reference evidence="3" key="1">
    <citation type="submission" date="2024-06" db="EMBL/GenBank/DDBJ databases">
        <authorList>
            <person name="Coelho C."/>
            <person name="Bento M."/>
            <person name="Garcia E."/>
            <person name="Camelo A."/>
            <person name="Brandao I."/>
            <person name="Espirito Santo C."/>
            <person name="Trovao J."/>
            <person name="Verissimo A."/>
            <person name="Costa J."/>
            <person name="Tiago I."/>
        </authorList>
    </citation>
    <scope>NUCLEOTIDE SEQUENCE</scope>
    <source>
        <strain evidence="3">KWT182</strain>
    </source>
</reference>
<dbReference type="SMART" id="SM00869">
    <property type="entry name" value="Autotransporter"/>
    <property type="match status" value="1"/>
</dbReference>
<dbReference type="CDD" id="cd01344">
    <property type="entry name" value="PL2_Passenger_AT"/>
    <property type="match status" value="1"/>
</dbReference>
<dbReference type="Pfam" id="PF18883">
    <property type="entry name" value="AC_1"/>
    <property type="match status" value="1"/>
</dbReference>
<dbReference type="PANTHER" id="PTHR12338:SF5">
    <property type="entry name" value="ANTIGEN 43-RELATED"/>
    <property type="match status" value="1"/>
</dbReference>
<sequence length="770" mass="80934">MQTSPLGTGPDLNNVTIDVLPFAQINTDLLRAISLDSNASITLRNGAIVQNAPPATAGPGQWGAGENTIEFNNDTSLDIQAGAQVINRGAATASGNSAIYINGNGNTITNNGTIQGTNNPAIVIRTSRAGNIINNYGTISTLGSGYAIDSTSPSTKVNNHSGGVITGDILLSGYFSDLTLDSGSVVNSRTISTVASTANFVILNGVAGNPDTVDTLSSDIINFEIISKYGPGEWILTGRFDGVRDVSVNEGILTLSGTGNTVRFYNIAGGTLAADNTNTLSIGSTVTIQPAGTLDLRGYNQSVQAIQNAGVINLNGTAGTELTVAGNYTGNNGRLNFNAKLSDDASDSERLIVQGDTSGDTTVTVNNAGGSGAQTIDGIELISVTGASDGEFIQSGRIVAGAYDYTLERGTGANDANWYLNSSTVAEPPGAEPEPIPDPHPDPGDMVERPEDSSYGANLAAANTLFAASRDTRSVLTTYIDPITGQQQTTSLWMTNTGGHNRSRDDSGQLKTQSNRYVLQLGGDVGQWSSNGIDSFRLGLMTGYGHARSTTDSQVSGYSSRGSVDGYSVGVYGTWYADAAHHAGLYVDGWTQYGWFNNSVNGQDLNEQDYNSKGFTASLESGYAFNIGNNPAKNAAYYIEPQAQAIWMDVKADDFNEDNGTRVTGDGDGNIQTRLGVKAYMNAYSERDKNKDRLFQPFIEANWIHNSKDFGATLNGVTVSQDGAANIGELKIGVNGQLSKNFNLWGSIGQQVGNSGYSDTAGMLGMKYLF</sequence>
<dbReference type="InterPro" id="IPR005546">
    <property type="entry name" value="Autotransporte_beta"/>
</dbReference>
<evidence type="ECO:0000313" key="3">
    <source>
        <dbReference type="EMBL" id="XBS70793.1"/>
    </source>
</evidence>
<dbReference type="SUPFAM" id="SSF103515">
    <property type="entry name" value="Autotransporter"/>
    <property type="match status" value="1"/>
</dbReference>
<protein>
    <submittedName>
        <fullName evidence="3">Autotransporter outer membrane beta-barrel domain-containing protein</fullName>
    </submittedName>
</protein>
<proteinExistence type="predicted"/>
<dbReference type="SUPFAM" id="SSF51126">
    <property type="entry name" value="Pectin lyase-like"/>
    <property type="match status" value="1"/>
</dbReference>
<dbReference type="EMBL" id="CP157947">
    <property type="protein sequence ID" value="XBS70793.1"/>
    <property type="molecule type" value="Genomic_DNA"/>
</dbReference>
<dbReference type="Gene3D" id="2.160.20.20">
    <property type="match status" value="1"/>
</dbReference>
<feature type="region of interest" description="Disordered" evidence="1">
    <location>
        <begin position="421"/>
        <end position="447"/>
    </location>
</feature>
<feature type="compositionally biased region" description="Basic and acidic residues" evidence="1">
    <location>
        <begin position="437"/>
        <end position="447"/>
    </location>
</feature>
<dbReference type="AlphaFoldDB" id="A0AAU7QCH3"/>
<dbReference type="NCBIfam" id="TIGR01414">
    <property type="entry name" value="autotrans_barl"/>
    <property type="match status" value="1"/>
</dbReference>
<evidence type="ECO:0000259" key="2">
    <source>
        <dbReference type="PROSITE" id="PS51208"/>
    </source>
</evidence>
<dbReference type="Gene3D" id="2.40.128.130">
    <property type="entry name" value="Autotransporter beta-domain"/>
    <property type="match status" value="1"/>
</dbReference>
<organism evidence="3">
    <name type="scientific">Acerihabitans sp. KWT182</name>
    <dbReference type="NCBI Taxonomy" id="3157919"/>
    <lineage>
        <taxon>Bacteria</taxon>
        <taxon>Pseudomonadati</taxon>
        <taxon>Pseudomonadota</taxon>
        <taxon>Gammaproteobacteria</taxon>
        <taxon>Enterobacterales</taxon>
        <taxon>Pectobacteriaceae</taxon>
        <taxon>Acerihabitans</taxon>
    </lineage>
</organism>
<gene>
    <name evidence="3" type="ORF">ABK905_06675</name>
</gene>
<dbReference type="PROSITE" id="PS51208">
    <property type="entry name" value="AUTOTRANSPORTER"/>
    <property type="match status" value="1"/>
</dbReference>